<reference evidence="1 2" key="1">
    <citation type="submission" date="2020-01" db="EMBL/GenBank/DDBJ databases">
        <title>Patterns of diversity and host range of bacteriophage communities associated with bean-nodulatin bacteria.</title>
        <authorList>
            <person name="Vann Cauwenberghe J."/>
            <person name="Santamaria R.I."/>
            <person name="Bustos P."/>
            <person name="Juarez S."/>
            <person name="Gonzalez V."/>
        </authorList>
    </citation>
    <scope>NUCLEOTIDE SEQUENCE [LARGE SCALE GENOMIC DNA]</scope>
    <source>
        <strain evidence="2">RHph</strain>
    </source>
</reference>
<organism evidence="1 2">
    <name type="scientific">Rhizobium phage RHph_Y65</name>
    <dbReference type="NCBI Taxonomy" id="2509785"/>
    <lineage>
        <taxon>Viruses</taxon>
        <taxon>Duplodnaviria</taxon>
        <taxon>Heunggongvirae</taxon>
        <taxon>Uroviricota</taxon>
        <taxon>Caudoviricetes</taxon>
        <taxon>Kleczkowskaviridae</taxon>
        <taxon>Cuauhnahuacvirus</taxon>
        <taxon>Cuauhnahuacvirus Y65</taxon>
    </lineage>
</organism>
<name>A0A7S5UWU7_9CAUD</name>
<protein>
    <submittedName>
        <fullName evidence="1">Uncharacterized protein</fullName>
    </submittedName>
</protein>
<evidence type="ECO:0000313" key="2">
    <source>
        <dbReference type="Proteomes" id="UP000655883"/>
    </source>
</evidence>
<evidence type="ECO:0000313" key="1">
    <source>
        <dbReference type="EMBL" id="QIG72738.1"/>
    </source>
</evidence>
<gene>
    <name evidence="1" type="ORF">EVB97_180</name>
</gene>
<dbReference type="Proteomes" id="UP000655883">
    <property type="component" value="Segment"/>
</dbReference>
<accession>A0A7S5UWU7</accession>
<dbReference type="EMBL" id="MN988525">
    <property type="protein sequence ID" value="QIG72738.1"/>
    <property type="molecule type" value="Genomic_DNA"/>
</dbReference>
<keyword evidence="2" id="KW-1185">Reference proteome</keyword>
<proteinExistence type="predicted"/>
<sequence>MIYIHNKSCREDILTTILGMSLQYCKESSKKFLDRMESSEEIINIHLHKRYPDGDCKICPDIVIETESTVYIGESKLKYEPDALNQVEDYVRRLSSLEEFYYKNKIPLLIIPDRKNLNEWIYHCEDNYCFDMDKQTDRKGKLLKRIGNDYNSLSDKITMGFIDIEHIVNGSPYDAILREMMK</sequence>